<evidence type="ECO:0000313" key="2">
    <source>
        <dbReference type="EMBL" id="EAR84444.1"/>
    </source>
</evidence>
<dbReference type="PROSITE" id="PS51269">
    <property type="entry name" value="COMM"/>
    <property type="match status" value="1"/>
</dbReference>
<dbReference type="OrthoDB" id="285397at2759"/>
<evidence type="ECO:0000259" key="1">
    <source>
        <dbReference type="PROSITE" id="PS51269"/>
    </source>
</evidence>
<gene>
    <name evidence="2" type="ORF">TTHERM_00691420</name>
</gene>
<dbReference type="AlphaFoldDB" id="I7LT58"/>
<dbReference type="KEGG" id="tet:TTHERM_00691420"/>
<dbReference type="Proteomes" id="UP000009168">
    <property type="component" value="Unassembled WGS sequence"/>
</dbReference>
<organism evidence="2 3">
    <name type="scientific">Tetrahymena thermophila (strain SB210)</name>
    <dbReference type="NCBI Taxonomy" id="312017"/>
    <lineage>
        <taxon>Eukaryota</taxon>
        <taxon>Sar</taxon>
        <taxon>Alveolata</taxon>
        <taxon>Ciliophora</taxon>
        <taxon>Intramacronucleata</taxon>
        <taxon>Oligohymenophorea</taxon>
        <taxon>Hymenostomatida</taxon>
        <taxon>Tetrahymenina</taxon>
        <taxon>Tetrahymenidae</taxon>
        <taxon>Tetrahymena</taxon>
    </lineage>
</organism>
<sequence>MSASAQIQEFICDKKIADLEWRFAIATSNSSVKQYGDCFLQLKLITVDKDQKYETLQMDLDLQQFNELYNEISKIRSLVDFIK</sequence>
<dbReference type="InterPro" id="IPR017920">
    <property type="entry name" value="COMM"/>
</dbReference>
<dbReference type="HOGENOM" id="CLU_197095_0_0_1"/>
<dbReference type="Pfam" id="PF07258">
    <property type="entry name" value="COMM_domain"/>
    <property type="match status" value="1"/>
</dbReference>
<dbReference type="RefSeq" id="XP_001032107.1">
    <property type="nucleotide sequence ID" value="XM_001032107.1"/>
</dbReference>
<reference evidence="3" key="1">
    <citation type="journal article" date="2006" name="PLoS Biol.">
        <title>Macronuclear genome sequence of the ciliate Tetrahymena thermophila, a model eukaryote.</title>
        <authorList>
            <person name="Eisen J.A."/>
            <person name="Coyne R.S."/>
            <person name="Wu M."/>
            <person name="Wu D."/>
            <person name="Thiagarajan M."/>
            <person name="Wortman J.R."/>
            <person name="Badger J.H."/>
            <person name="Ren Q."/>
            <person name="Amedeo P."/>
            <person name="Jones K.M."/>
            <person name="Tallon L.J."/>
            <person name="Delcher A.L."/>
            <person name="Salzberg S.L."/>
            <person name="Silva J.C."/>
            <person name="Haas B.J."/>
            <person name="Majoros W.H."/>
            <person name="Farzad M."/>
            <person name="Carlton J.M."/>
            <person name="Smith R.K. Jr."/>
            <person name="Garg J."/>
            <person name="Pearlman R.E."/>
            <person name="Karrer K.M."/>
            <person name="Sun L."/>
            <person name="Manning G."/>
            <person name="Elde N.C."/>
            <person name="Turkewitz A.P."/>
            <person name="Asai D.J."/>
            <person name="Wilkes D.E."/>
            <person name="Wang Y."/>
            <person name="Cai H."/>
            <person name="Collins K."/>
            <person name="Stewart B.A."/>
            <person name="Lee S.R."/>
            <person name="Wilamowska K."/>
            <person name="Weinberg Z."/>
            <person name="Ruzzo W.L."/>
            <person name="Wloga D."/>
            <person name="Gaertig J."/>
            <person name="Frankel J."/>
            <person name="Tsao C.-C."/>
            <person name="Gorovsky M.A."/>
            <person name="Keeling P.J."/>
            <person name="Waller R.F."/>
            <person name="Patron N.J."/>
            <person name="Cherry J.M."/>
            <person name="Stover N.A."/>
            <person name="Krieger C.J."/>
            <person name="del Toro C."/>
            <person name="Ryder H.F."/>
            <person name="Williamson S.C."/>
            <person name="Barbeau R.A."/>
            <person name="Hamilton E.P."/>
            <person name="Orias E."/>
        </authorList>
    </citation>
    <scope>NUCLEOTIDE SEQUENCE [LARGE SCALE GENOMIC DNA]</scope>
    <source>
        <strain evidence="3">SB210</strain>
    </source>
</reference>
<dbReference type="GeneID" id="7833861"/>
<feature type="domain" description="COMM" evidence="1">
    <location>
        <begin position="15"/>
        <end position="83"/>
    </location>
</feature>
<dbReference type="OMA" id="KIADLEW"/>
<proteinExistence type="predicted"/>
<name>I7LT58_TETTS</name>
<evidence type="ECO:0000313" key="3">
    <source>
        <dbReference type="Proteomes" id="UP000009168"/>
    </source>
</evidence>
<protein>
    <submittedName>
        <fullName evidence="2">HCaRG protein</fullName>
    </submittedName>
</protein>
<dbReference type="EMBL" id="GG662490">
    <property type="protein sequence ID" value="EAR84444.1"/>
    <property type="molecule type" value="Genomic_DNA"/>
</dbReference>
<keyword evidence="3" id="KW-1185">Reference proteome</keyword>
<dbReference type="eggNOG" id="ENOG502R2WU">
    <property type="taxonomic scope" value="Eukaryota"/>
</dbReference>
<dbReference type="InParanoid" id="I7LT58"/>
<accession>I7LT58</accession>